<organism evidence="1 2">
    <name type="scientific">Acanthoscelides obtectus</name>
    <name type="common">Bean weevil</name>
    <name type="synonym">Bruchus obtectus</name>
    <dbReference type="NCBI Taxonomy" id="200917"/>
    <lineage>
        <taxon>Eukaryota</taxon>
        <taxon>Metazoa</taxon>
        <taxon>Ecdysozoa</taxon>
        <taxon>Arthropoda</taxon>
        <taxon>Hexapoda</taxon>
        <taxon>Insecta</taxon>
        <taxon>Pterygota</taxon>
        <taxon>Neoptera</taxon>
        <taxon>Endopterygota</taxon>
        <taxon>Coleoptera</taxon>
        <taxon>Polyphaga</taxon>
        <taxon>Cucujiformia</taxon>
        <taxon>Chrysomeloidea</taxon>
        <taxon>Chrysomelidae</taxon>
        <taxon>Bruchinae</taxon>
        <taxon>Bruchini</taxon>
        <taxon>Acanthoscelides</taxon>
    </lineage>
</organism>
<dbReference type="OrthoDB" id="6747067at2759"/>
<evidence type="ECO:0000313" key="1">
    <source>
        <dbReference type="EMBL" id="CAH1983768.1"/>
    </source>
</evidence>
<evidence type="ECO:0000313" key="2">
    <source>
        <dbReference type="Proteomes" id="UP001152888"/>
    </source>
</evidence>
<name>A0A9P0L430_ACAOB</name>
<accession>A0A9P0L430</accession>
<dbReference type="Proteomes" id="UP001152888">
    <property type="component" value="Unassembled WGS sequence"/>
</dbReference>
<proteinExistence type="predicted"/>
<comment type="caution">
    <text evidence="1">The sequence shown here is derived from an EMBL/GenBank/DDBJ whole genome shotgun (WGS) entry which is preliminary data.</text>
</comment>
<dbReference type="AlphaFoldDB" id="A0A9P0L430"/>
<reference evidence="1" key="1">
    <citation type="submission" date="2022-03" db="EMBL/GenBank/DDBJ databases">
        <authorList>
            <person name="Sayadi A."/>
        </authorList>
    </citation>
    <scope>NUCLEOTIDE SEQUENCE</scope>
</reference>
<protein>
    <submittedName>
        <fullName evidence="1">Uncharacterized protein</fullName>
    </submittedName>
</protein>
<keyword evidence="2" id="KW-1185">Reference proteome</keyword>
<dbReference type="EMBL" id="CAKOFQ010006945">
    <property type="protein sequence ID" value="CAH1983768.1"/>
    <property type="molecule type" value="Genomic_DNA"/>
</dbReference>
<sequence length="144" mass="16738">MIGIQQRAGARPELKLSRKTESSGIAAVYEKKQENCMEEILQLVKDKLDVEINPSSVERCFRLVGHTVMDSDRDFAAKEKSIRKHQLIYTVYEYISSKAEAWNKTPKYVTRMADKFVDIKEHPRELGLVDRKKLQLITNFYSEV</sequence>
<gene>
    <name evidence="1" type="ORF">ACAOBT_LOCUS15723</name>
</gene>